<dbReference type="AlphaFoldDB" id="C5FXU0"/>
<organism evidence="1 2">
    <name type="scientific">Arthroderma otae (strain ATCC MYA-4605 / CBS 113480)</name>
    <name type="common">Microsporum canis</name>
    <dbReference type="NCBI Taxonomy" id="554155"/>
    <lineage>
        <taxon>Eukaryota</taxon>
        <taxon>Fungi</taxon>
        <taxon>Dikarya</taxon>
        <taxon>Ascomycota</taxon>
        <taxon>Pezizomycotina</taxon>
        <taxon>Eurotiomycetes</taxon>
        <taxon>Eurotiomycetidae</taxon>
        <taxon>Onygenales</taxon>
        <taxon>Arthrodermataceae</taxon>
        <taxon>Microsporum</taxon>
    </lineage>
</organism>
<dbReference type="VEuPathDB" id="FungiDB:MCYG_07157"/>
<reference evidence="2" key="1">
    <citation type="journal article" date="2012" name="MBio">
        <title>Comparative genome analysis of Trichophyton rubrum and related dermatophytes reveals candidate genes involved in infection.</title>
        <authorList>
            <person name="Martinez D.A."/>
            <person name="Oliver B.G."/>
            <person name="Graeser Y."/>
            <person name="Goldberg J.M."/>
            <person name="Li W."/>
            <person name="Martinez-Rossi N.M."/>
            <person name="Monod M."/>
            <person name="Shelest E."/>
            <person name="Barton R.C."/>
            <person name="Birch E."/>
            <person name="Brakhage A.A."/>
            <person name="Chen Z."/>
            <person name="Gurr S.J."/>
            <person name="Heiman D."/>
            <person name="Heitman J."/>
            <person name="Kosti I."/>
            <person name="Rossi A."/>
            <person name="Saif S."/>
            <person name="Samalova M."/>
            <person name="Saunders C.W."/>
            <person name="Shea T."/>
            <person name="Summerbell R.C."/>
            <person name="Xu J."/>
            <person name="Young S."/>
            <person name="Zeng Q."/>
            <person name="Birren B.W."/>
            <person name="Cuomo C.A."/>
            <person name="White T.C."/>
        </authorList>
    </citation>
    <scope>NUCLEOTIDE SEQUENCE [LARGE SCALE GENOMIC DNA]</scope>
    <source>
        <strain evidence="2">ATCC MYA-4605 / CBS 113480</strain>
    </source>
</reference>
<evidence type="ECO:0000313" key="1">
    <source>
        <dbReference type="EMBL" id="EEQ34338.1"/>
    </source>
</evidence>
<proteinExistence type="predicted"/>
<dbReference type="EMBL" id="DS995707">
    <property type="protein sequence ID" value="EEQ34338.1"/>
    <property type="molecule type" value="Genomic_DNA"/>
</dbReference>
<gene>
    <name evidence="1" type="ORF">MCYG_07157</name>
</gene>
<dbReference type="OrthoDB" id="10251508at2759"/>
<accession>C5FXU0</accession>
<dbReference type="Proteomes" id="UP000002035">
    <property type="component" value="Unassembled WGS sequence"/>
</dbReference>
<dbReference type="RefSeq" id="XP_002843374.1">
    <property type="nucleotide sequence ID" value="XM_002843328.1"/>
</dbReference>
<evidence type="ECO:0000313" key="2">
    <source>
        <dbReference type="Proteomes" id="UP000002035"/>
    </source>
</evidence>
<keyword evidence="2" id="KW-1185">Reference proteome</keyword>
<sequence length="166" mass="18339">MVLETKIEIMMLGLAPATLVAGLYGMNVINYLEEGDAGVTIYLEREEATIALRFPVYILLPPTGPDNWKFLGGSAWRQGGAQKVSSDTEYDPFIDRKGHPHRSQTLPGRRDLSVPCLKKGMKKLAGTPEGHRSCKSQHLALRFLAMDTESELLSNSSLNCQSFTVE</sequence>
<dbReference type="GeneID" id="9225332"/>
<dbReference type="HOGENOM" id="CLU_1602299_0_0_1"/>
<name>C5FXU0_ARTOC</name>
<protein>
    <submittedName>
        <fullName evidence="1">Inner membrane magnesium transporter MRS2</fullName>
    </submittedName>
</protein>